<keyword evidence="1" id="KW-0805">Transcription regulation</keyword>
<proteinExistence type="predicted"/>
<dbReference type="PROSITE" id="PS50932">
    <property type="entry name" value="HTH_LACI_2"/>
    <property type="match status" value="1"/>
</dbReference>
<evidence type="ECO:0000313" key="7">
    <source>
        <dbReference type="Proteomes" id="UP000309676"/>
    </source>
</evidence>
<dbReference type="GO" id="GO:0003700">
    <property type="term" value="F:DNA-binding transcription factor activity"/>
    <property type="evidence" value="ECO:0007669"/>
    <property type="project" value="TreeGrafter"/>
</dbReference>
<dbReference type="InterPro" id="IPR000843">
    <property type="entry name" value="HTH_LacI"/>
</dbReference>
<dbReference type="PROSITE" id="PS50943">
    <property type="entry name" value="HTH_CROC1"/>
    <property type="match status" value="1"/>
</dbReference>
<feature type="domain" description="HTH lacI-type" evidence="4">
    <location>
        <begin position="7"/>
        <end position="61"/>
    </location>
</feature>
<dbReference type="Pfam" id="PF13377">
    <property type="entry name" value="Peripla_BP_3"/>
    <property type="match status" value="1"/>
</dbReference>
<dbReference type="Pfam" id="PF00356">
    <property type="entry name" value="LacI"/>
    <property type="match status" value="1"/>
</dbReference>
<keyword evidence="3" id="KW-0804">Transcription</keyword>
<evidence type="ECO:0000256" key="1">
    <source>
        <dbReference type="ARBA" id="ARBA00023015"/>
    </source>
</evidence>
<dbReference type="PANTHER" id="PTHR30146:SF109">
    <property type="entry name" value="HTH-TYPE TRANSCRIPTIONAL REGULATOR GALS"/>
    <property type="match status" value="1"/>
</dbReference>
<dbReference type="SMART" id="SM00354">
    <property type="entry name" value="HTH_LACI"/>
    <property type="match status" value="1"/>
</dbReference>
<keyword evidence="7" id="KW-1185">Reference proteome</keyword>
<evidence type="ECO:0000259" key="5">
    <source>
        <dbReference type="PROSITE" id="PS50943"/>
    </source>
</evidence>
<sequence>MGNGMKITIKEVAKEAGVSIATVSRVLNGKDGIKPSTKDRVEKAIVKYNFSPDHIARSMIVKESKTIGLLVPQLSNEYWATLAEVIEEALWTHGYTLLLCTSSTRDDSLQKEKAAIHSFIQRKVDGIIYSTSSGANESFLEFTEQIKRYGVPIVAFDQKIQGMSQIYGDHLQGAMDAVKHLIQLGHRNIAYIGGPLVSPERELGYRNAHTIHDLPVYEQLITRGEPTFQFGYRAMRELIESGRLFTGVFCGNDLIALGALQALETAGRRVPEDVAVVGYDDIHMASFAKPALTTVRQPIAEMGRTLVEQVLLSIETGNAPQQSRHLVFPMTLVVRESCGAKTRVRTL</sequence>
<dbReference type="EMBL" id="VCIW01000004">
    <property type="protein sequence ID" value="TLS52618.1"/>
    <property type="molecule type" value="Genomic_DNA"/>
</dbReference>
<protein>
    <submittedName>
        <fullName evidence="6">LacI family transcriptional regulator</fullName>
    </submittedName>
</protein>
<dbReference type="Gene3D" id="3.40.50.2300">
    <property type="match status" value="2"/>
</dbReference>
<dbReference type="Proteomes" id="UP000309676">
    <property type="component" value="Unassembled WGS sequence"/>
</dbReference>
<dbReference type="InterPro" id="IPR028082">
    <property type="entry name" value="Peripla_BP_I"/>
</dbReference>
<dbReference type="SUPFAM" id="SSF47413">
    <property type="entry name" value="lambda repressor-like DNA-binding domains"/>
    <property type="match status" value="1"/>
</dbReference>
<name>A0A5R9GGV1_9BACL</name>
<dbReference type="CDD" id="cd01392">
    <property type="entry name" value="HTH_LacI"/>
    <property type="match status" value="1"/>
</dbReference>
<evidence type="ECO:0000256" key="3">
    <source>
        <dbReference type="ARBA" id="ARBA00023163"/>
    </source>
</evidence>
<dbReference type="CDD" id="cd06267">
    <property type="entry name" value="PBP1_LacI_sugar_binding-like"/>
    <property type="match status" value="1"/>
</dbReference>
<comment type="caution">
    <text evidence="6">The sequence shown here is derived from an EMBL/GenBank/DDBJ whole genome shotgun (WGS) entry which is preliminary data.</text>
</comment>
<evidence type="ECO:0000256" key="2">
    <source>
        <dbReference type="ARBA" id="ARBA00023125"/>
    </source>
</evidence>
<dbReference type="PRINTS" id="PR00036">
    <property type="entry name" value="HTHLACI"/>
</dbReference>
<dbReference type="AlphaFoldDB" id="A0A5R9GGV1"/>
<dbReference type="SUPFAM" id="SSF53822">
    <property type="entry name" value="Periplasmic binding protein-like I"/>
    <property type="match status" value="1"/>
</dbReference>
<evidence type="ECO:0000259" key="4">
    <source>
        <dbReference type="PROSITE" id="PS50932"/>
    </source>
</evidence>
<dbReference type="Gene3D" id="1.10.260.40">
    <property type="entry name" value="lambda repressor-like DNA-binding domains"/>
    <property type="match status" value="1"/>
</dbReference>
<reference evidence="6 7" key="1">
    <citation type="submission" date="2019-05" db="EMBL/GenBank/DDBJ databases">
        <authorList>
            <person name="Narsing Rao M.P."/>
            <person name="Li W.J."/>
        </authorList>
    </citation>
    <scope>NUCLEOTIDE SEQUENCE [LARGE SCALE GENOMIC DNA]</scope>
    <source>
        <strain evidence="6 7">SYSU_K30003</strain>
    </source>
</reference>
<dbReference type="InterPro" id="IPR046335">
    <property type="entry name" value="LacI/GalR-like_sensor"/>
</dbReference>
<dbReference type="InterPro" id="IPR010982">
    <property type="entry name" value="Lambda_DNA-bd_dom_sf"/>
</dbReference>
<gene>
    <name evidence="6" type="ORF">FE782_08250</name>
</gene>
<feature type="domain" description="HTH cro/C1-type" evidence="5">
    <location>
        <begin position="6"/>
        <end position="55"/>
    </location>
</feature>
<keyword evidence="2" id="KW-0238">DNA-binding</keyword>
<dbReference type="PANTHER" id="PTHR30146">
    <property type="entry name" value="LACI-RELATED TRANSCRIPTIONAL REPRESSOR"/>
    <property type="match status" value="1"/>
</dbReference>
<organism evidence="6 7">
    <name type="scientific">Paenibacillus antri</name>
    <dbReference type="NCBI Taxonomy" id="2582848"/>
    <lineage>
        <taxon>Bacteria</taxon>
        <taxon>Bacillati</taxon>
        <taxon>Bacillota</taxon>
        <taxon>Bacilli</taxon>
        <taxon>Bacillales</taxon>
        <taxon>Paenibacillaceae</taxon>
        <taxon>Paenibacillus</taxon>
    </lineage>
</organism>
<dbReference type="PROSITE" id="PS00356">
    <property type="entry name" value="HTH_LACI_1"/>
    <property type="match status" value="1"/>
</dbReference>
<evidence type="ECO:0000313" key="6">
    <source>
        <dbReference type="EMBL" id="TLS52618.1"/>
    </source>
</evidence>
<dbReference type="InterPro" id="IPR001387">
    <property type="entry name" value="Cro/C1-type_HTH"/>
</dbReference>
<dbReference type="GO" id="GO:0000976">
    <property type="term" value="F:transcription cis-regulatory region binding"/>
    <property type="evidence" value="ECO:0007669"/>
    <property type="project" value="TreeGrafter"/>
</dbReference>
<accession>A0A5R9GGV1</accession>